<keyword evidence="2" id="KW-1185">Reference proteome</keyword>
<organism evidence="1 2">
    <name type="scientific">Chiloscyllium punctatum</name>
    <name type="common">Brownbanded bambooshark</name>
    <name type="synonym">Hemiscyllium punctatum</name>
    <dbReference type="NCBI Taxonomy" id="137246"/>
    <lineage>
        <taxon>Eukaryota</taxon>
        <taxon>Metazoa</taxon>
        <taxon>Chordata</taxon>
        <taxon>Craniata</taxon>
        <taxon>Vertebrata</taxon>
        <taxon>Chondrichthyes</taxon>
        <taxon>Elasmobranchii</taxon>
        <taxon>Galeomorphii</taxon>
        <taxon>Galeoidea</taxon>
        <taxon>Orectolobiformes</taxon>
        <taxon>Hemiscylliidae</taxon>
        <taxon>Chiloscyllium</taxon>
    </lineage>
</organism>
<accession>A0A401TEA4</accession>
<evidence type="ECO:0000313" key="1">
    <source>
        <dbReference type="EMBL" id="GCC40984.1"/>
    </source>
</evidence>
<evidence type="ECO:0008006" key="3">
    <source>
        <dbReference type="Google" id="ProtNLM"/>
    </source>
</evidence>
<dbReference type="Gene3D" id="3.30.450.40">
    <property type="match status" value="1"/>
</dbReference>
<gene>
    <name evidence="1" type="ORF">chiPu_0024587</name>
</gene>
<dbReference type="InterPro" id="IPR029016">
    <property type="entry name" value="GAF-like_dom_sf"/>
</dbReference>
<dbReference type="Proteomes" id="UP000287033">
    <property type="component" value="Unassembled WGS sequence"/>
</dbReference>
<dbReference type="SUPFAM" id="SSF55781">
    <property type="entry name" value="GAF domain-like"/>
    <property type="match status" value="1"/>
</dbReference>
<reference evidence="1 2" key="1">
    <citation type="journal article" date="2018" name="Nat. Ecol. Evol.">
        <title>Shark genomes provide insights into elasmobranch evolution and the origin of vertebrates.</title>
        <authorList>
            <person name="Hara Y"/>
            <person name="Yamaguchi K"/>
            <person name="Onimaru K"/>
            <person name="Kadota M"/>
            <person name="Koyanagi M"/>
            <person name="Keeley SD"/>
            <person name="Tatsumi K"/>
            <person name="Tanaka K"/>
            <person name="Motone F"/>
            <person name="Kageyama Y"/>
            <person name="Nozu R"/>
            <person name="Adachi N"/>
            <person name="Nishimura O"/>
            <person name="Nakagawa R"/>
            <person name="Tanegashima C"/>
            <person name="Kiyatake I"/>
            <person name="Matsumoto R"/>
            <person name="Murakumo K"/>
            <person name="Nishida K"/>
            <person name="Terakita A"/>
            <person name="Kuratani S"/>
            <person name="Sato K"/>
            <person name="Hyodo S Kuraku.S."/>
        </authorList>
    </citation>
    <scope>NUCLEOTIDE SEQUENCE [LARGE SCALE GENOMIC DNA]</scope>
</reference>
<dbReference type="AlphaFoldDB" id="A0A401TEA4"/>
<name>A0A401TEA4_CHIPU</name>
<feature type="non-terminal residue" evidence="1">
    <location>
        <position position="63"/>
    </location>
</feature>
<protein>
    <recommendedName>
        <fullName evidence="3">GAF domain-containing protein</fullName>
    </recommendedName>
</protein>
<dbReference type="OrthoDB" id="546632at2759"/>
<evidence type="ECO:0000313" key="2">
    <source>
        <dbReference type="Proteomes" id="UP000287033"/>
    </source>
</evidence>
<dbReference type="STRING" id="137246.A0A401TEA4"/>
<proteinExistence type="predicted"/>
<dbReference type="EMBL" id="BEZZ01042296">
    <property type="protein sequence ID" value="GCC40984.1"/>
    <property type="molecule type" value="Genomic_DNA"/>
</dbReference>
<sequence>MLAAPLMQGKEILAVIMVINKIGELQFTKEDQEVFTKYLSFASLALKYSHLSYLYNVESRRSQ</sequence>
<comment type="caution">
    <text evidence="1">The sequence shown here is derived from an EMBL/GenBank/DDBJ whole genome shotgun (WGS) entry which is preliminary data.</text>
</comment>